<name>A0A319DG38_9EURO</name>
<dbReference type="VEuPathDB" id="FungiDB:BO82DRAFT_421458"/>
<dbReference type="GeneID" id="37142910"/>
<proteinExistence type="predicted"/>
<evidence type="ECO:0000256" key="1">
    <source>
        <dbReference type="SAM" id="MobiDB-lite"/>
    </source>
</evidence>
<feature type="region of interest" description="Disordered" evidence="1">
    <location>
        <begin position="1"/>
        <end position="32"/>
    </location>
</feature>
<accession>A0A319DG38</accession>
<organism evidence="2 3">
    <name type="scientific">Aspergillus uvarum CBS 121591</name>
    <dbReference type="NCBI Taxonomy" id="1448315"/>
    <lineage>
        <taxon>Eukaryota</taxon>
        <taxon>Fungi</taxon>
        <taxon>Dikarya</taxon>
        <taxon>Ascomycota</taxon>
        <taxon>Pezizomycotina</taxon>
        <taxon>Eurotiomycetes</taxon>
        <taxon>Eurotiomycetidae</taxon>
        <taxon>Eurotiales</taxon>
        <taxon>Aspergillaceae</taxon>
        <taxon>Aspergillus</taxon>
        <taxon>Aspergillus subgen. Circumdati</taxon>
    </lineage>
</organism>
<dbReference type="Proteomes" id="UP000248340">
    <property type="component" value="Unassembled WGS sequence"/>
</dbReference>
<dbReference type="EMBL" id="KZ821727">
    <property type="protein sequence ID" value="PYH78642.1"/>
    <property type="molecule type" value="Genomic_DNA"/>
</dbReference>
<sequence>SFVSRLQRATIEVKTAEGHGTGPSSPFRDPNHTRSRRIRIAILPACIQIQLLRLGEHIQHQLQLPTRTILDVEVAPDLPAPAAEARHEPQREQPPDQLLHLVRMHDHRHDGGVRPRRERPEDVLCADDEIVPVPALFEAAEEVVVPAVVLGYVGGGGRAAVHWAWWVAGCGVLLGLWLECVGGCGEGWTPFLIHR</sequence>
<gene>
    <name evidence="2" type="ORF">BO82DRAFT_421458</name>
</gene>
<protein>
    <submittedName>
        <fullName evidence="2">Uncharacterized protein</fullName>
    </submittedName>
</protein>
<dbReference type="AlphaFoldDB" id="A0A319DG38"/>
<evidence type="ECO:0000313" key="3">
    <source>
        <dbReference type="Proteomes" id="UP000248340"/>
    </source>
</evidence>
<feature type="non-terminal residue" evidence="2">
    <location>
        <position position="1"/>
    </location>
</feature>
<dbReference type="RefSeq" id="XP_025488842.1">
    <property type="nucleotide sequence ID" value="XM_025640168.1"/>
</dbReference>
<feature type="non-terminal residue" evidence="2">
    <location>
        <position position="195"/>
    </location>
</feature>
<keyword evidence="3" id="KW-1185">Reference proteome</keyword>
<evidence type="ECO:0000313" key="2">
    <source>
        <dbReference type="EMBL" id="PYH78642.1"/>
    </source>
</evidence>
<reference evidence="2 3" key="1">
    <citation type="submission" date="2016-12" db="EMBL/GenBank/DDBJ databases">
        <title>The genomes of Aspergillus section Nigri reveals drivers in fungal speciation.</title>
        <authorList>
            <consortium name="DOE Joint Genome Institute"/>
            <person name="Vesth T.C."/>
            <person name="Nybo J."/>
            <person name="Theobald S."/>
            <person name="Brandl J."/>
            <person name="Frisvad J.C."/>
            <person name="Nielsen K.F."/>
            <person name="Lyhne E.K."/>
            <person name="Kogle M.E."/>
            <person name="Kuo A."/>
            <person name="Riley R."/>
            <person name="Clum A."/>
            <person name="Nolan M."/>
            <person name="Lipzen A."/>
            <person name="Salamov A."/>
            <person name="Henrissat B."/>
            <person name="Wiebenga A."/>
            <person name="De Vries R.P."/>
            <person name="Grigoriev I.V."/>
            <person name="Mortensen U.H."/>
            <person name="Andersen M.R."/>
            <person name="Baker S.E."/>
        </authorList>
    </citation>
    <scope>NUCLEOTIDE SEQUENCE [LARGE SCALE GENOMIC DNA]</scope>
    <source>
        <strain evidence="2 3">CBS 121591</strain>
    </source>
</reference>